<evidence type="ECO:0000313" key="1">
    <source>
        <dbReference type="EMBL" id="EQB59685.1"/>
    </source>
</evidence>
<organism evidence="1 2">
    <name type="scientific">Vairimorpha apis BRL 01</name>
    <dbReference type="NCBI Taxonomy" id="1037528"/>
    <lineage>
        <taxon>Eukaryota</taxon>
        <taxon>Fungi</taxon>
        <taxon>Fungi incertae sedis</taxon>
        <taxon>Microsporidia</taxon>
        <taxon>Nosematidae</taxon>
        <taxon>Vairimorpha</taxon>
    </lineage>
</organism>
<dbReference type="AlphaFoldDB" id="T0MF31"/>
<dbReference type="VEuPathDB" id="MicrosporidiaDB:NAPIS_ORF02759"/>
<protein>
    <submittedName>
        <fullName evidence="1">Uncharacterized protein</fullName>
    </submittedName>
</protein>
<dbReference type="HOGENOM" id="CLU_1185308_0_0_1"/>
<name>T0MF31_9MICR</name>
<gene>
    <name evidence="1" type="ORF">NAPIS_ORF02759</name>
</gene>
<keyword evidence="2" id="KW-1185">Reference proteome</keyword>
<reference evidence="1 2" key="1">
    <citation type="journal article" date="2013" name="BMC Genomics">
        <title>Genome sequencing and comparative genomics of honey bee microsporidia, Nosema apis reveal novel insights into host-parasite interactions.</title>
        <authorList>
            <person name="Chen Yp."/>
            <person name="Pettis J.S."/>
            <person name="Zhao Y."/>
            <person name="Liu X."/>
            <person name="Tallon L.J."/>
            <person name="Sadzewicz L.D."/>
            <person name="Li R."/>
            <person name="Zheng H."/>
            <person name="Huang S."/>
            <person name="Zhang X."/>
            <person name="Hamilton M.C."/>
            <person name="Pernal S.F."/>
            <person name="Melathopoulos A.P."/>
            <person name="Yan X."/>
            <person name="Evans J.D."/>
        </authorList>
    </citation>
    <scope>NUCLEOTIDE SEQUENCE [LARGE SCALE GENOMIC DNA]</scope>
    <source>
        <strain evidence="1 2">BRL 01</strain>
    </source>
</reference>
<dbReference type="Proteomes" id="UP000053780">
    <property type="component" value="Unassembled WGS sequence"/>
</dbReference>
<proteinExistence type="predicted"/>
<dbReference type="EMBL" id="KE647379">
    <property type="protein sequence ID" value="EQB59685.1"/>
    <property type="molecule type" value="Genomic_DNA"/>
</dbReference>
<accession>T0MF31</accession>
<sequence>MVLFEIMEQDLINILKYAYQYFYKENNVITDLIYLLEKNADNERKILNFVNVIKTLLNSHFEYNQIIDSDIGDFLNSILQTSYSKKSKYKDIYNKLTAKYNALKYYVEMKTFTDLHVLKHTIYTVNSLTDKNLKQLCLLGIQNFFINSFNNLPKFYYILILLYTYINENKYYDIDWDVKLFKILAIKPFYFRIYNNLITALNFIFNNKNEFLFYRIYFAINSKDAYGNLNHYTELQKNKSHFNLLNNLLDILNEVKYKLYKINK</sequence>
<evidence type="ECO:0000313" key="2">
    <source>
        <dbReference type="Proteomes" id="UP000053780"/>
    </source>
</evidence>